<dbReference type="NCBIfam" id="NF033554">
    <property type="entry name" value="floc_PepA"/>
    <property type="match status" value="1"/>
</dbReference>
<keyword evidence="1" id="KW-0732">Signal</keyword>
<evidence type="ECO:0000259" key="2">
    <source>
        <dbReference type="Pfam" id="PF07589"/>
    </source>
</evidence>
<dbReference type="InterPro" id="IPR013424">
    <property type="entry name" value="Ice-binding_C"/>
</dbReference>
<gene>
    <name evidence="3" type="primary">pepA</name>
    <name evidence="3" type="ORF">SNE35_04685</name>
</gene>
<reference evidence="3 4" key="1">
    <citation type="submission" date="2023-11" db="EMBL/GenBank/DDBJ databases">
        <title>Paucibacter sp. nov., isolated from fresh soil in Korea.</title>
        <authorList>
            <person name="Le N.T.T."/>
        </authorList>
    </citation>
    <scope>NUCLEOTIDE SEQUENCE [LARGE SCALE GENOMIC DNA]</scope>
    <source>
        <strain evidence="3 4">R3-3</strain>
    </source>
</reference>
<keyword evidence="4" id="KW-1185">Reference proteome</keyword>
<sequence>MTTTIQRGLIGAGLLALSAAASALPSFTFDPAAVGLNGSSFTADNLLITDYARVTSSPSGAFTETGFLSIYAAQSGDDLAATTGLNVANTGYSLYISFNGTGQITSGSNPLTGPTSGVFNTLDYTLWAAPGKATFTFTNNTPTTSATNAIELASGSLVEGSLGTRVSGSSFSPSADATMTFVVNPASAAFFSSFDYNQALTSFTNTSSQVTVLADGFTINKGGGSINFASAVPEPETYAMMLAGLVSIGFLTRRRGTKR</sequence>
<dbReference type="RefSeq" id="WP_320421702.1">
    <property type="nucleotide sequence ID" value="NZ_JAXCLA010000002.1"/>
</dbReference>
<dbReference type="EMBL" id="JAXCLA010000002">
    <property type="protein sequence ID" value="MDY0743786.1"/>
    <property type="molecule type" value="Genomic_DNA"/>
</dbReference>
<feature type="domain" description="Ice-binding protein C-terminal" evidence="2">
    <location>
        <begin position="231"/>
        <end position="255"/>
    </location>
</feature>
<evidence type="ECO:0000256" key="1">
    <source>
        <dbReference type="SAM" id="SignalP"/>
    </source>
</evidence>
<feature type="signal peptide" evidence="1">
    <location>
        <begin position="1"/>
        <end position="23"/>
    </location>
</feature>
<evidence type="ECO:0000313" key="4">
    <source>
        <dbReference type="Proteomes" id="UP001285263"/>
    </source>
</evidence>
<protein>
    <submittedName>
        <fullName evidence="3">Flocculation-associated PEP-CTERM protein PepA</fullName>
    </submittedName>
</protein>
<name>A0ABU5DBY2_9BURK</name>
<organism evidence="3 4">
    <name type="scientific">Roseateles agri</name>
    <dbReference type="NCBI Taxonomy" id="3098619"/>
    <lineage>
        <taxon>Bacteria</taxon>
        <taxon>Pseudomonadati</taxon>
        <taxon>Pseudomonadota</taxon>
        <taxon>Betaproteobacteria</taxon>
        <taxon>Burkholderiales</taxon>
        <taxon>Sphaerotilaceae</taxon>
        <taxon>Roseateles</taxon>
    </lineage>
</organism>
<feature type="chain" id="PRO_5045490191" evidence="1">
    <location>
        <begin position="24"/>
        <end position="259"/>
    </location>
</feature>
<dbReference type="Pfam" id="PF07589">
    <property type="entry name" value="PEP-CTERM"/>
    <property type="match status" value="1"/>
</dbReference>
<proteinExistence type="predicted"/>
<dbReference type="Proteomes" id="UP001285263">
    <property type="component" value="Unassembled WGS sequence"/>
</dbReference>
<evidence type="ECO:0000313" key="3">
    <source>
        <dbReference type="EMBL" id="MDY0743786.1"/>
    </source>
</evidence>
<accession>A0ABU5DBY2</accession>
<dbReference type="NCBIfam" id="TIGR02595">
    <property type="entry name" value="PEP_CTERM"/>
    <property type="match status" value="1"/>
</dbReference>
<comment type="caution">
    <text evidence="3">The sequence shown here is derived from an EMBL/GenBank/DDBJ whole genome shotgun (WGS) entry which is preliminary data.</text>
</comment>